<proteinExistence type="predicted"/>
<dbReference type="EMBL" id="LAZR01000125">
    <property type="protein sequence ID" value="KKN88815.1"/>
    <property type="molecule type" value="Genomic_DNA"/>
</dbReference>
<evidence type="ECO:0000313" key="1">
    <source>
        <dbReference type="EMBL" id="KKN88815.1"/>
    </source>
</evidence>
<organism evidence="1">
    <name type="scientific">marine sediment metagenome</name>
    <dbReference type="NCBI Taxonomy" id="412755"/>
    <lineage>
        <taxon>unclassified sequences</taxon>
        <taxon>metagenomes</taxon>
        <taxon>ecological metagenomes</taxon>
    </lineage>
</organism>
<reference evidence="1" key="1">
    <citation type="journal article" date="2015" name="Nature">
        <title>Complex archaea that bridge the gap between prokaryotes and eukaryotes.</title>
        <authorList>
            <person name="Spang A."/>
            <person name="Saw J.H."/>
            <person name="Jorgensen S.L."/>
            <person name="Zaremba-Niedzwiedzka K."/>
            <person name="Martijn J."/>
            <person name="Lind A.E."/>
            <person name="van Eijk R."/>
            <person name="Schleper C."/>
            <person name="Guy L."/>
            <person name="Ettema T.J."/>
        </authorList>
    </citation>
    <scope>NUCLEOTIDE SEQUENCE</scope>
</reference>
<sequence length="63" mass="7651">MADSDLDWDSERVTNELRTRLKHIMEYLEADLMRCVEDTRAGSRCKRQREDIEDVIQCWQHRP</sequence>
<gene>
    <name evidence="1" type="ORF">LCGC14_0244220</name>
</gene>
<protein>
    <submittedName>
        <fullName evidence="1">Uncharacterized protein</fullName>
    </submittedName>
</protein>
<name>A0A0F9U6J8_9ZZZZ</name>
<accession>A0A0F9U6J8</accession>
<dbReference type="AlphaFoldDB" id="A0A0F9U6J8"/>
<comment type="caution">
    <text evidence="1">The sequence shown here is derived from an EMBL/GenBank/DDBJ whole genome shotgun (WGS) entry which is preliminary data.</text>
</comment>